<protein>
    <recommendedName>
        <fullName evidence="3">3D domain-containing protein</fullName>
    </recommendedName>
</protein>
<keyword evidence="2" id="KW-1185">Reference proteome</keyword>
<accession>A0A6G9YQE1</accession>
<sequence>MRFGLGLLAVSVLAAACDAGPENEWSDWTVGVYYTAVQSFYDGPTHTVRGCADFDCTESDTELGEFPDDFIDAVRDQGTGRITDGPHAGEYLNWSYDVGFRLDNQPRDPNGAVLQPFRSAAADGLEPGTRLRLTDCGIIDAKDDRTCAKFKAAEWVIGDESTPGLGGPKHIDLYVGEETEEDLLDATEIITFAGAMLEPLDSTALP</sequence>
<evidence type="ECO:0000313" key="1">
    <source>
        <dbReference type="EMBL" id="QIS15434.1"/>
    </source>
</evidence>
<dbReference type="KEGG" id="nah:F5544_38040"/>
<gene>
    <name evidence="1" type="ORF">F5544_38040</name>
</gene>
<dbReference type="RefSeq" id="WP_167477681.1">
    <property type="nucleotide sequence ID" value="NZ_CP046172.1"/>
</dbReference>
<dbReference type="EMBL" id="CP046172">
    <property type="protein sequence ID" value="QIS15434.1"/>
    <property type="molecule type" value="Genomic_DNA"/>
</dbReference>
<dbReference type="Proteomes" id="UP000503540">
    <property type="component" value="Chromosome"/>
</dbReference>
<dbReference type="PROSITE" id="PS51257">
    <property type="entry name" value="PROKAR_LIPOPROTEIN"/>
    <property type="match status" value="1"/>
</dbReference>
<evidence type="ECO:0008006" key="3">
    <source>
        <dbReference type="Google" id="ProtNLM"/>
    </source>
</evidence>
<reference evidence="1 2" key="1">
    <citation type="journal article" date="2019" name="ACS Chem. Biol.">
        <title>Identification and Mobilization of a Cryptic Antibiotic Biosynthesis Gene Locus from a Human-Pathogenic Nocardia Isolate.</title>
        <authorList>
            <person name="Herisse M."/>
            <person name="Ishida K."/>
            <person name="Porter J.L."/>
            <person name="Howden B."/>
            <person name="Hertweck C."/>
            <person name="Stinear T.P."/>
            <person name="Pidot S.J."/>
        </authorList>
    </citation>
    <scope>NUCLEOTIDE SEQUENCE [LARGE SCALE GENOMIC DNA]</scope>
    <source>
        <strain evidence="1 2">AUSMDU00012717</strain>
    </source>
</reference>
<evidence type="ECO:0000313" key="2">
    <source>
        <dbReference type="Proteomes" id="UP000503540"/>
    </source>
</evidence>
<organism evidence="1 2">
    <name type="scientific">Nocardia arthritidis</name>
    <dbReference type="NCBI Taxonomy" id="228602"/>
    <lineage>
        <taxon>Bacteria</taxon>
        <taxon>Bacillati</taxon>
        <taxon>Actinomycetota</taxon>
        <taxon>Actinomycetes</taxon>
        <taxon>Mycobacteriales</taxon>
        <taxon>Nocardiaceae</taxon>
        <taxon>Nocardia</taxon>
    </lineage>
</organism>
<proteinExistence type="predicted"/>
<dbReference type="AlphaFoldDB" id="A0A6G9YQE1"/>
<name>A0A6G9YQE1_9NOCA</name>